<dbReference type="RefSeq" id="WP_265766013.1">
    <property type="nucleotide sequence ID" value="NZ_JAGGJA010000006.1"/>
</dbReference>
<organism evidence="3 4">
    <name type="scientific">Fodinibius salsisoli</name>
    <dbReference type="NCBI Taxonomy" id="2820877"/>
    <lineage>
        <taxon>Bacteria</taxon>
        <taxon>Pseudomonadati</taxon>
        <taxon>Balneolota</taxon>
        <taxon>Balneolia</taxon>
        <taxon>Balneolales</taxon>
        <taxon>Balneolaceae</taxon>
        <taxon>Fodinibius</taxon>
    </lineage>
</organism>
<reference evidence="3 4" key="1">
    <citation type="submission" date="2021-03" db="EMBL/GenBank/DDBJ databases">
        <title>Aliifodinibius sp. nov., a new bacterium isolated from saline soil.</title>
        <authorList>
            <person name="Galisteo C."/>
            <person name="De La Haba R."/>
            <person name="Sanchez-Porro C."/>
            <person name="Ventosa A."/>
        </authorList>
    </citation>
    <scope>NUCLEOTIDE SEQUENCE [LARGE SCALE GENOMIC DNA]</scope>
    <source>
        <strain evidence="3 4">1BSP15-2V2</strain>
    </source>
</reference>
<gene>
    <name evidence="3" type="ORF">J6I44_10330</name>
</gene>
<feature type="transmembrane region" description="Helical" evidence="1">
    <location>
        <begin position="47"/>
        <end position="68"/>
    </location>
</feature>
<dbReference type="InterPro" id="IPR003675">
    <property type="entry name" value="Rce1/LyrA-like_dom"/>
</dbReference>
<feature type="transmembrane region" description="Helical" evidence="1">
    <location>
        <begin position="89"/>
        <end position="108"/>
    </location>
</feature>
<keyword evidence="1" id="KW-0472">Membrane</keyword>
<keyword evidence="4" id="KW-1185">Reference proteome</keyword>
<accession>A0ABT3PMT7</accession>
<dbReference type="GO" id="GO:0008237">
    <property type="term" value="F:metallopeptidase activity"/>
    <property type="evidence" value="ECO:0007669"/>
    <property type="project" value="UniProtKB-KW"/>
</dbReference>
<keyword evidence="3" id="KW-0645">Protease</keyword>
<dbReference type="EMBL" id="JAGGJA010000006">
    <property type="protein sequence ID" value="MCW9707255.1"/>
    <property type="molecule type" value="Genomic_DNA"/>
</dbReference>
<evidence type="ECO:0000259" key="2">
    <source>
        <dbReference type="Pfam" id="PF02517"/>
    </source>
</evidence>
<feature type="transmembrane region" description="Helical" evidence="1">
    <location>
        <begin position="193"/>
        <end position="211"/>
    </location>
</feature>
<keyword evidence="1" id="KW-1133">Transmembrane helix</keyword>
<dbReference type="Proteomes" id="UP001207918">
    <property type="component" value="Unassembled WGS sequence"/>
</dbReference>
<evidence type="ECO:0000313" key="4">
    <source>
        <dbReference type="Proteomes" id="UP001207918"/>
    </source>
</evidence>
<evidence type="ECO:0000313" key="3">
    <source>
        <dbReference type="EMBL" id="MCW9707255.1"/>
    </source>
</evidence>
<name>A0ABT3PMT7_9BACT</name>
<keyword evidence="3" id="KW-0378">Hydrolase</keyword>
<proteinExistence type="predicted"/>
<feature type="transmembrane region" description="Helical" evidence="1">
    <location>
        <begin position="128"/>
        <end position="148"/>
    </location>
</feature>
<feature type="transmembrane region" description="Helical" evidence="1">
    <location>
        <begin position="218"/>
        <end position="236"/>
    </location>
</feature>
<feature type="domain" description="CAAX prenyl protease 2/Lysostaphin resistance protein A-like" evidence="2">
    <location>
        <begin position="133"/>
        <end position="226"/>
    </location>
</feature>
<sequence>MKTAHRTVSRKKTLVVFICTIVAGFILFALPNLFFGITKVNGGLTGINLLIIALFQLTAVCSLIYFSLRLLHKDFQYIGWSGKNWQTDSLLGLLTGLAWTALQFGLIIPNTGGAQRTDIAQMVSMFDGTLLGTLSFIALGVIGGGITEEIFNRGYFINVLKDIFNNPKTGLWTAAVISIAFFAIGHLPADALGWFDILIPTTAYTALFLYTKRLTASIIAHGIYNMSAILLTYYIYYH</sequence>
<evidence type="ECO:0000256" key="1">
    <source>
        <dbReference type="SAM" id="Phobius"/>
    </source>
</evidence>
<feature type="transmembrane region" description="Helical" evidence="1">
    <location>
        <begin position="12"/>
        <end position="35"/>
    </location>
</feature>
<comment type="caution">
    <text evidence="3">The sequence shown here is derived from an EMBL/GenBank/DDBJ whole genome shotgun (WGS) entry which is preliminary data.</text>
</comment>
<keyword evidence="1" id="KW-0812">Transmembrane</keyword>
<dbReference type="Pfam" id="PF02517">
    <property type="entry name" value="Rce1-like"/>
    <property type="match status" value="1"/>
</dbReference>
<feature type="transmembrane region" description="Helical" evidence="1">
    <location>
        <begin position="169"/>
        <end position="187"/>
    </location>
</feature>
<keyword evidence="3" id="KW-0482">Metalloprotease</keyword>
<protein>
    <submittedName>
        <fullName evidence="3">CPBP family intramembrane metalloprotease</fullName>
    </submittedName>
</protein>